<dbReference type="AlphaFoldDB" id="A0AAE0M6J7"/>
<name>A0AAE0M6J7_9PEZI</name>
<gene>
    <name evidence="2" type="ORF">B0T19DRAFT_240158</name>
</gene>
<reference evidence="2" key="2">
    <citation type="submission" date="2023-06" db="EMBL/GenBank/DDBJ databases">
        <authorList>
            <consortium name="Lawrence Berkeley National Laboratory"/>
            <person name="Haridas S."/>
            <person name="Hensen N."/>
            <person name="Bonometti L."/>
            <person name="Westerberg I."/>
            <person name="Brannstrom I.O."/>
            <person name="Guillou S."/>
            <person name="Cros-Aarteil S."/>
            <person name="Calhoun S."/>
            <person name="Kuo A."/>
            <person name="Mondo S."/>
            <person name="Pangilinan J."/>
            <person name="Riley R."/>
            <person name="Labutti K."/>
            <person name="Andreopoulos B."/>
            <person name="Lipzen A."/>
            <person name="Chen C."/>
            <person name="Yanf M."/>
            <person name="Daum C."/>
            <person name="Ng V."/>
            <person name="Clum A."/>
            <person name="Steindorff A."/>
            <person name="Ohm R."/>
            <person name="Martin F."/>
            <person name="Silar P."/>
            <person name="Natvig D."/>
            <person name="Lalanne C."/>
            <person name="Gautier V."/>
            <person name="Ament-Velasquez S.L."/>
            <person name="Kruys A."/>
            <person name="Hutchinson M.I."/>
            <person name="Powell A.J."/>
            <person name="Barry K."/>
            <person name="Miller A.N."/>
            <person name="Grigoriev I.V."/>
            <person name="Debuchy R."/>
            <person name="Gladieux P."/>
            <person name="Thoren M.H."/>
            <person name="Johannesson H."/>
        </authorList>
    </citation>
    <scope>NUCLEOTIDE SEQUENCE</scope>
    <source>
        <strain evidence="2">SMH4131-1</strain>
    </source>
</reference>
<dbReference type="EMBL" id="JAUEPO010000005">
    <property type="protein sequence ID" value="KAK3320403.1"/>
    <property type="molecule type" value="Genomic_DNA"/>
</dbReference>
<accession>A0AAE0M6J7</accession>
<protein>
    <submittedName>
        <fullName evidence="2">Uncharacterized protein</fullName>
    </submittedName>
</protein>
<keyword evidence="3" id="KW-1185">Reference proteome</keyword>
<organism evidence="2 3">
    <name type="scientific">Cercophora scortea</name>
    <dbReference type="NCBI Taxonomy" id="314031"/>
    <lineage>
        <taxon>Eukaryota</taxon>
        <taxon>Fungi</taxon>
        <taxon>Dikarya</taxon>
        <taxon>Ascomycota</taxon>
        <taxon>Pezizomycotina</taxon>
        <taxon>Sordariomycetes</taxon>
        <taxon>Sordariomycetidae</taxon>
        <taxon>Sordariales</taxon>
        <taxon>Lasiosphaeriaceae</taxon>
        <taxon>Cercophora</taxon>
    </lineage>
</organism>
<evidence type="ECO:0000313" key="2">
    <source>
        <dbReference type="EMBL" id="KAK3320403.1"/>
    </source>
</evidence>
<feature type="region of interest" description="Disordered" evidence="1">
    <location>
        <begin position="187"/>
        <end position="213"/>
    </location>
</feature>
<reference evidence="2" key="1">
    <citation type="journal article" date="2023" name="Mol. Phylogenet. Evol.">
        <title>Genome-scale phylogeny and comparative genomics of the fungal order Sordariales.</title>
        <authorList>
            <person name="Hensen N."/>
            <person name="Bonometti L."/>
            <person name="Westerberg I."/>
            <person name="Brannstrom I.O."/>
            <person name="Guillou S."/>
            <person name="Cros-Aarteil S."/>
            <person name="Calhoun S."/>
            <person name="Haridas S."/>
            <person name="Kuo A."/>
            <person name="Mondo S."/>
            <person name="Pangilinan J."/>
            <person name="Riley R."/>
            <person name="LaButti K."/>
            <person name="Andreopoulos B."/>
            <person name="Lipzen A."/>
            <person name="Chen C."/>
            <person name="Yan M."/>
            <person name="Daum C."/>
            <person name="Ng V."/>
            <person name="Clum A."/>
            <person name="Steindorff A."/>
            <person name="Ohm R.A."/>
            <person name="Martin F."/>
            <person name="Silar P."/>
            <person name="Natvig D.O."/>
            <person name="Lalanne C."/>
            <person name="Gautier V."/>
            <person name="Ament-Velasquez S.L."/>
            <person name="Kruys A."/>
            <person name="Hutchinson M.I."/>
            <person name="Powell A.J."/>
            <person name="Barry K."/>
            <person name="Miller A.N."/>
            <person name="Grigoriev I.V."/>
            <person name="Debuchy R."/>
            <person name="Gladieux P."/>
            <person name="Hiltunen Thoren M."/>
            <person name="Johannesson H."/>
        </authorList>
    </citation>
    <scope>NUCLEOTIDE SEQUENCE</scope>
    <source>
        <strain evidence="2">SMH4131-1</strain>
    </source>
</reference>
<proteinExistence type="predicted"/>
<evidence type="ECO:0000313" key="3">
    <source>
        <dbReference type="Proteomes" id="UP001286456"/>
    </source>
</evidence>
<dbReference type="Proteomes" id="UP001286456">
    <property type="component" value="Unassembled WGS sequence"/>
</dbReference>
<sequence>MMSPASAGSDLVSFPVKRNCPRMMQMRARKWAMQPPFVEWLRNAEAVRREVAGRHRNSIYHLGRSEPERDCGKEGSPEPGSTTSSCYSSFHCSQCLGYGWVPSGVQIQDRASCETALQASLISSSLLSRYQQASAAESISLETKHARLQLNFQGAWGLDRLHSDSRRCLPGSLEDFPHCGCVSQELARRQSPPRRPHPGSLTFHGQSVAAGKG</sequence>
<comment type="caution">
    <text evidence="2">The sequence shown here is derived from an EMBL/GenBank/DDBJ whole genome shotgun (WGS) entry which is preliminary data.</text>
</comment>
<evidence type="ECO:0000256" key="1">
    <source>
        <dbReference type="SAM" id="MobiDB-lite"/>
    </source>
</evidence>